<evidence type="ECO:0000313" key="1">
    <source>
        <dbReference type="EMBL" id="MFC1852329.1"/>
    </source>
</evidence>
<gene>
    <name evidence="1" type="ORF">ACFL27_19195</name>
</gene>
<keyword evidence="2" id="KW-1185">Reference proteome</keyword>
<evidence type="ECO:0000313" key="2">
    <source>
        <dbReference type="Proteomes" id="UP001594351"/>
    </source>
</evidence>
<dbReference type="SUPFAM" id="SSF55961">
    <property type="entry name" value="Bet v1-like"/>
    <property type="match status" value="1"/>
</dbReference>
<sequence length="187" mass="21491">MVEPEHIYQQSLARLKTRQEFLQGEVLVDTEIWTQKQGRTLLLIMVGKIAAAYSFTRTQVLNFNNYPPLFDFVRECLDDRDHGVLTVKASLFLHRFSSTIDYVIEDNLLTFSVREGTLKGCSGLVELEDCFTPETIISISGQINRKRFPVPDVLIHWGAQWILAKGARNFKEHVESAWQEMSENLGK</sequence>
<name>A0ABV6Z1P1_UNCC1</name>
<accession>A0ABV6Z1P1</accession>
<reference evidence="1 2" key="1">
    <citation type="submission" date="2024-09" db="EMBL/GenBank/DDBJ databases">
        <title>Laminarin stimulates single cell rates of sulfate reduction while oxygen inhibits transcriptomic activity in coastal marine sediment.</title>
        <authorList>
            <person name="Lindsay M."/>
            <person name="Orcutt B."/>
            <person name="Emerson D."/>
            <person name="Stepanauskas R."/>
            <person name="D'Angelo T."/>
        </authorList>
    </citation>
    <scope>NUCLEOTIDE SEQUENCE [LARGE SCALE GENOMIC DNA]</scope>
    <source>
        <strain evidence="1">SAG AM-311-K15</strain>
    </source>
</reference>
<organism evidence="1 2">
    <name type="scientific">candidate division CSSED10-310 bacterium</name>
    <dbReference type="NCBI Taxonomy" id="2855610"/>
    <lineage>
        <taxon>Bacteria</taxon>
        <taxon>Bacteria division CSSED10-310</taxon>
    </lineage>
</organism>
<proteinExistence type="predicted"/>
<dbReference type="EMBL" id="JBHPBY010000298">
    <property type="protein sequence ID" value="MFC1852329.1"/>
    <property type="molecule type" value="Genomic_DNA"/>
</dbReference>
<dbReference type="Proteomes" id="UP001594351">
    <property type="component" value="Unassembled WGS sequence"/>
</dbReference>
<evidence type="ECO:0008006" key="3">
    <source>
        <dbReference type="Google" id="ProtNLM"/>
    </source>
</evidence>
<comment type="caution">
    <text evidence="1">The sequence shown here is derived from an EMBL/GenBank/DDBJ whole genome shotgun (WGS) entry which is preliminary data.</text>
</comment>
<protein>
    <recommendedName>
        <fullName evidence="3">DUF1997 domain-containing protein</fullName>
    </recommendedName>
</protein>